<feature type="compositionally biased region" description="Polar residues" evidence="1">
    <location>
        <begin position="274"/>
        <end position="287"/>
    </location>
</feature>
<name>A0A345XVD5_9ACTN</name>
<feature type="compositionally biased region" description="Basic and acidic residues" evidence="1">
    <location>
        <begin position="85"/>
        <end position="115"/>
    </location>
</feature>
<dbReference type="AlphaFoldDB" id="A0A345XVD5"/>
<protein>
    <submittedName>
        <fullName evidence="2">Type I-E CRISPR-associated protein Cse2/CasB</fullName>
    </submittedName>
</protein>
<dbReference type="KEGG" id="sarm:DVA86_26145"/>
<evidence type="ECO:0000313" key="2">
    <source>
        <dbReference type="EMBL" id="AXK35601.1"/>
    </source>
</evidence>
<dbReference type="Pfam" id="PF09485">
    <property type="entry name" value="CRISPR_Cse2"/>
    <property type="match status" value="1"/>
</dbReference>
<dbReference type="NCBIfam" id="TIGR02548">
    <property type="entry name" value="casB_cse2"/>
    <property type="match status" value="1"/>
</dbReference>
<dbReference type="Proteomes" id="UP000254425">
    <property type="component" value="Chromosome"/>
</dbReference>
<keyword evidence="3" id="KW-1185">Reference proteome</keyword>
<feature type="region of interest" description="Disordered" evidence="1">
    <location>
        <begin position="257"/>
        <end position="287"/>
    </location>
</feature>
<feature type="region of interest" description="Disordered" evidence="1">
    <location>
        <begin position="156"/>
        <end position="181"/>
    </location>
</feature>
<dbReference type="EMBL" id="CP031320">
    <property type="protein sequence ID" value="AXK35601.1"/>
    <property type="molecule type" value="Genomic_DNA"/>
</dbReference>
<accession>A0A345XVD5</accession>
<dbReference type="InterPro" id="IPR038287">
    <property type="entry name" value="Cse2_sf"/>
</dbReference>
<dbReference type="InterPro" id="IPR013382">
    <property type="entry name" value="CRISPR-assoc_prot_Cse2"/>
</dbReference>
<gene>
    <name evidence="2" type="primary">casB</name>
    <name evidence="2" type="ORF">DVA86_26145</name>
</gene>
<evidence type="ECO:0000256" key="1">
    <source>
        <dbReference type="SAM" id="MobiDB-lite"/>
    </source>
</evidence>
<dbReference type="RefSeq" id="WP_208881866.1">
    <property type="nucleotide sequence ID" value="NZ_CP031320.1"/>
</dbReference>
<dbReference type="Gene3D" id="1.10.520.40">
    <property type="entry name" value="CRISPR-associated protein Cse2"/>
    <property type="match status" value="1"/>
</dbReference>
<feature type="region of interest" description="Disordered" evidence="1">
    <location>
        <begin position="1"/>
        <end position="115"/>
    </location>
</feature>
<organism evidence="2 3">
    <name type="scientific">Streptomyces armeniacus</name>
    <dbReference type="NCBI Taxonomy" id="83291"/>
    <lineage>
        <taxon>Bacteria</taxon>
        <taxon>Bacillati</taxon>
        <taxon>Actinomycetota</taxon>
        <taxon>Actinomycetes</taxon>
        <taxon>Kitasatosporales</taxon>
        <taxon>Streptomycetaceae</taxon>
        <taxon>Streptomyces</taxon>
    </lineage>
</organism>
<evidence type="ECO:0000313" key="3">
    <source>
        <dbReference type="Proteomes" id="UP000254425"/>
    </source>
</evidence>
<dbReference type="CDD" id="cd09731">
    <property type="entry name" value="Cse2_I-E"/>
    <property type="match status" value="1"/>
</dbReference>
<feature type="compositionally biased region" description="Basic and acidic residues" evidence="1">
    <location>
        <begin position="57"/>
        <end position="66"/>
    </location>
</feature>
<feature type="compositionally biased region" description="Basic and acidic residues" evidence="1">
    <location>
        <begin position="9"/>
        <end position="27"/>
    </location>
</feature>
<proteinExistence type="predicted"/>
<reference evidence="2 3" key="1">
    <citation type="submission" date="2018-07" db="EMBL/GenBank/DDBJ databases">
        <title>Draft genome of the type strain Streptomyces armeniacus ATCC 15676.</title>
        <authorList>
            <person name="Labana P."/>
            <person name="Gosse J.T."/>
            <person name="Boddy C.N."/>
        </authorList>
    </citation>
    <scope>NUCLEOTIDE SEQUENCE [LARGE SCALE GENOMIC DNA]</scope>
    <source>
        <strain evidence="2 3">ATCC 15676</strain>
    </source>
</reference>
<sequence>MTTATPHLGDGESPLRPKESHSEEQSLPRRATLRTIPRLQGGYRRDAPAAVATVARLRREAGRDPHGSPSSWGLDHLATLTALRDQQREEQEEGRAAPRYLSARERAREEEREEREDRAVHLAVTLWALHQQALRDESMHKPGWPLGRAVRRLAHGKTGTTDHDRDGNVEGNSDTTARSDEAVEEVRPTIRKRFVRIGVSADIETLSSRLREIVLLLRTSRIPLDYGQLAEQLYLWQDDNHQANVRRAWGREFHRSYRKDAEPEAGEDSPTPPAGSQQNITTDDADD</sequence>